<dbReference type="SUPFAM" id="SSF53335">
    <property type="entry name" value="S-adenosyl-L-methionine-dependent methyltransferases"/>
    <property type="match status" value="1"/>
</dbReference>
<gene>
    <name evidence="4" type="ORF">L9S41_16640</name>
</gene>
<feature type="region of interest" description="Disordered" evidence="2">
    <location>
        <begin position="253"/>
        <end position="274"/>
    </location>
</feature>
<dbReference type="InterPro" id="IPR050447">
    <property type="entry name" value="Erg6_SMT_methyltransf"/>
</dbReference>
<keyword evidence="1" id="KW-0808">Transferase</keyword>
<dbReference type="InterPro" id="IPR029063">
    <property type="entry name" value="SAM-dependent_MTases_sf"/>
</dbReference>
<evidence type="ECO:0000313" key="5">
    <source>
        <dbReference type="Proteomes" id="UP001060414"/>
    </source>
</evidence>
<dbReference type="CDD" id="cd02440">
    <property type="entry name" value="AdoMet_MTases"/>
    <property type="match status" value="1"/>
</dbReference>
<evidence type="ECO:0000313" key="4">
    <source>
        <dbReference type="EMBL" id="UWZ79289.1"/>
    </source>
</evidence>
<organism evidence="4 5">
    <name type="scientific">Geoalkalibacter halelectricus</name>
    <dbReference type="NCBI Taxonomy" id="2847045"/>
    <lineage>
        <taxon>Bacteria</taxon>
        <taxon>Pseudomonadati</taxon>
        <taxon>Thermodesulfobacteriota</taxon>
        <taxon>Desulfuromonadia</taxon>
        <taxon>Desulfuromonadales</taxon>
        <taxon>Geoalkalibacteraceae</taxon>
        <taxon>Geoalkalibacter</taxon>
    </lineage>
</organism>
<dbReference type="PANTHER" id="PTHR44068">
    <property type="entry name" value="ZGC:194242"/>
    <property type="match status" value="1"/>
</dbReference>
<evidence type="ECO:0000256" key="1">
    <source>
        <dbReference type="ARBA" id="ARBA00022679"/>
    </source>
</evidence>
<dbReference type="GO" id="GO:0008168">
    <property type="term" value="F:methyltransferase activity"/>
    <property type="evidence" value="ECO:0007669"/>
    <property type="project" value="UniProtKB-KW"/>
</dbReference>
<reference evidence="4" key="1">
    <citation type="journal article" date="2022" name="Environ. Microbiol.">
        <title>Geoalkalibacter halelectricus SAP #1 sp. nov. possessing extracellular electron transfer and mineral#reducing capabilities from a haloalkaline environment.</title>
        <authorList>
            <person name="Yadav S."/>
            <person name="Singh R."/>
            <person name="Sundharam S.S."/>
            <person name="Chaudhary S."/>
            <person name="Krishnamurthi S."/>
            <person name="Patil S.A."/>
        </authorList>
    </citation>
    <scope>NUCLEOTIDE SEQUENCE</scope>
    <source>
        <strain evidence="4">SAP-1</strain>
    </source>
</reference>
<sequence length="274" mass="30507">MSKPLPSRRKTSSREAYWREMFNDFSALESDHAISGWSPQGLSLRMKSYLRALPTLNLAPGALVLDLGCGAGAYSRVLGKAGFRVVGVDFAWLVAGQARKRTTEGAVDYVSGDATCLPFADDLFDHVVCIGLFQSLHKHREAMREIHRVLKPGGVLCLMTLNRRNLKATLDRKLKREEIILVEGQPQARLNTYDPALFTGELEEAGFRNLRREPVQIYPEKLNGAAGLIWLWSRLPGLGYLTARSFMVIGEKAGGKAGSPRRRGGRRENPEEQQ</sequence>
<keyword evidence="4" id="KW-0489">Methyltransferase</keyword>
<dbReference type="Pfam" id="PF08241">
    <property type="entry name" value="Methyltransf_11"/>
    <property type="match status" value="1"/>
</dbReference>
<dbReference type="GO" id="GO:0032259">
    <property type="term" value="P:methylation"/>
    <property type="evidence" value="ECO:0007669"/>
    <property type="project" value="UniProtKB-KW"/>
</dbReference>
<dbReference type="Proteomes" id="UP001060414">
    <property type="component" value="Chromosome"/>
</dbReference>
<evidence type="ECO:0000256" key="2">
    <source>
        <dbReference type="SAM" id="MobiDB-lite"/>
    </source>
</evidence>
<dbReference type="PANTHER" id="PTHR44068:SF11">
    <property type="entry name" value="GERANYL DIPHOSPHATE 2-C-METHYLTRANSFERASE"/>
    <property type="match status" value="1"/>
</dbReference>
<accession>A0ABY5ZLF3</accession>
<feature type="domain" description="Methyltransferase type 11" evidence="3">
    <location>
        <begin position="65"/>
        <end position="157"/>
    </location>
</feature>
<dbReference type="Gene3D" id="3.40.50.150">
    <property type="entry name" value="Vaccinia Virus protein VP39"/>
    <property type="match status" value="1"/>
</dbReference>
<dbReference type="InterPro" id="IPR013216">
    <property type="entry name" value="Methyltransf_11"/>
</dbReference>
<dbReference type="RefSeq" id="WP_260747645.1">
    <property type="nucleotide sequence ID" value="NZ_CP092109.1"/>
</dbReference>
<name>A0ABY5ZLF3_9BACT</name>
<dbReference type="EMBL" id="CP092109">
    <property type="protein sequence ID" value="UWZ79289.1"/>
    <property type="molecule type" value="Genomic_DNA"/>
</dbReference>
<evidence type="ECO:0000259" key="3">
    <source>
        <dbReference type="Pfam" id="PF08241"/>
    </source>
</evidence>
<proteinExistence type="predicted"/>
<protein>
    <submittedName>
        <fullName evidence="4">Class I SAM-dependent methyltransferase</fullName>
    </submittedName>
</protein>
<keyword evidence="5" id="KW-1185">Reference proteome</keyword>